<evidence type="ECO:0000313" key="4">
    <source>
        <dbReference type="Proteomes" id="UP001057360"/>
    </source>
</evidence>
<name>A0AAW5G9P5_9GAMM</name>
<dbReference type="RefSeq" id="WP_249681997.1">
    <property type="nucleotide sequence ID" value="NZ_SGPX01000003.1"/>
</dbReference>
<sequence length="143" mass="16467">MFINEYIKGFRGRSFFIESELICNMVVLFFQTTMSGWVSLSINEGTSKFSLEDSEPLLLDLSGIDDEFAYPIQVVSDLSDYLGRRIVNIYEYRVRYVENGCVGVYFDLELGGFSILERDGCLSVINGTYNDFKEDVYLSKLEY</sequence>
<proteinExistence type="predicted"/>
<dbReference type="AlphaFoldDB" id="A0AAW5G9P5"/>
<evidence type="ECO:0000313" key="2">
    <source>
        <dbReference type="EMBL" id="MCL6368099.1"/>
    </source>
</evidence>
<reference evidence="2" key="1">
    <citation type="submission" date="2019-02" db="EMBL/GenBank/DDBJ databases">
        <title>New Zealand Erwinia strains with phe-tRNA free attachment sites.</title>
        <authorList>
            <person name="Nunes-Leite L."/>
            <person name="Pitman A.R."/>
        </authorList>
    </citation>
    <scope>NUCLEOTIDE SEQUENCE</scope>
    <source>
        <strain evidence="2">Ec-140</strain>
        <strain evidence="1">Ec-143</strain>
    </source>
</reference>
<dbReference type="EMBL" id="SGPY01000003">
    <property type="protein sequence ID" value="MCL6368099.1"/>
    <property type="molecule type" value="Genomic_DNA"/>
</dbReference>
<keyword evidence="3" id="KW-1185">Reference proteome</keyword>
<comment type="caution">
    <text evidence="2">The sequence shown here is derived from an EMBL/GenBank/DDBJ whole genome shotgun (WGS) entry which is preliminary data.</text>
</comment>
<dbReference type="Proteomes" id="UP001055618">
    <property type="component" value="Unassembled WGS sequence"/>
</dbReference>
<organism evidence="2 4">
    <name type="scientific">Pectobacterium polaris</name>
    <dbReference type="NCBI Taxonomy" id="2042057"/>
    <lineage>
        <taxon>Bacteria</taxon>
        <taxon>Pseudomonadati</taxon>
        <taxon>Pseudomonadota</taxon>
        <taxon>Gammaproteobacteria</taxon>
        <taxon>Enterobacterales</taxon>
        <taxon>Pectobacteriaceae</taxon>
        <taxon>Pectobacterium</taxon>
    </lineage>
</organism>
<dbReference type="Proteomes" id="UP001057360">
    <property type="component" value="Unassembled WGS sequence"/>
</dbReference>
<evidence type="ECO:0000313" key="3">
    <source>
        <dbReference type="Proteomes" id="UP001055618"/>
    </source>
</evidence>
<accession>A0AAW5G9P5</accession>
<evidence type="ECO:0000313" key="1">
    <source>
        <dbReference type="EMBL" id="MCL6350701.1"/>
    </source>
</evidence>
<dbReference type="EMBL" id="SGPX01000003">
    <property type="protein sequence ID" value="MCL6350701.1"/>
    <property type="molecule type" value="Genomic_DNA"/>
</dbReference>
<protein>
    <submittedName>
        <fullName evidence="2">Uncharacterized protein</fullName>
    </submittedName>
</protein>
<gene>
    <name evidence="1" type="ORF">EXT50_05915</name>
    <name evidence="2" type="ORF">EXT53_05915</name>
</gene>